<dbReference type="SMART" id="SM00387">
    <property type="entry name" value="HATPase_c"/>
    <property type="match status" value="1"/>
</dbReference>
<feature type="transmembrane region" description="Helical" evidence="10">
    <location>
        <begin position="27"/>
        <end position="44"/>
    </location>
</feature>
<dbReference type="InterPro" id="IPR036890">
    <property type="entry name" value="HATPase_C_sf"/>
</dbReference>
<dbReference type="InterPro" id="IPR003594">
    <property type="entry name" value="HATPase_dom"/>
</dbReference>
<keyword evidence="4" id="KW-0808">Transferase</keyword>
<evidence type="ECO:0000256" key="3">
    <source>
        <dbReference type="ARBA" id="ARBA00022553"/>
    </source>
</evidence>
<evidence type="ECO:0000256" key="5">
    <source>
        <dbReference type="ARBA" id="ARBA00022741"/>
    </source>
</evidence>
<keyword evidence="8" id="KW-0902">Two-component regulatory system</keyword>
<keyword evidence="13" id="KW-1185">Reference proteome</keyword>
<reference evidence="13" key="1">
    <citation type="submission" date="2016-10" db="EMBL/GenBank/DDBJ databases">
        <authorList>
            <person name="Varghese N."/>
            <person name="Submissions S."/>
        </authorList>
    </citation>
    <scope>NUCLEOTIDE SEQUENCE [LARGE SCALE GENOMIC DNA]</scope>
    <source>
        <strain evidence="13">DSM 22017</strain>
    </source>
</reference>
<dbReference type="STRING" id="402596.SAMN04489844_1562"/>
<feature type="transmembrane region" description="Helical" evidence="10">
    <location>
        <begin position="70"/>
        <end position="86"/>
    </location>
</feature>
<dbReference type="AlphaFoldDB" id="A0A1H4PA61"/>
<name>A0A1H4PA61_9ACTN</name>
<evidence type="ECO:0000256" key="9">
    <source>
        <dbReference type="SAM" id="MobiDB-lite"/>
    </source>
</evidence>
<evidence type="ECO:0000256" key="1">
    <source>
        <dbReference type="ARBA" id="ARBA00000085"/>
    </source>
</evidence>
<dbReference type="Pfam" id="PF02518">
    <property type="entry name" value="HATPase_c"/>
    <property type="match status" value="1"/>
</dbReference>
<comment type="catalytic activity">
    <reaction evidence="1">
        <text>ATP + protein L-histidine = ADP + protein N-phospho-L-histidine.</text>
        <dbReference type="EC" id="2.7.13.3"/>
    </reaction>
</comment>
<dbReference type="SUPFAM" id="SSF55874">
    <property type="entry name" value="ATPase domain of HSP90 chaperone/DNA topoisomerase II/histidine kinase"/>
    <property type="match status" value="1"/>
</dbReference>
<evidence type="ECO:0000256" key="4">
    <source>
        <dbReference type="ARBA" id="ARBA00022679"/>
    </source>
</evidence>
<dbReference type="InterPro" id="IPR011712">
    <property type="entry name" value="Sig_transdc_His_kin_sub3_dim/P"/>
</dbReference>
<protein>
    <recommendedName>
        <fullName evidence="2">histidine kinase</fullName>
        <ecNumber evidence="2">2.7.13.3</ecNumber>
    </recommendedName>
</protein>
<keyword evidence="10" id="KW-0812">Transmembrane</keyword>
<keyword evidence="3" id="KW-0597">Phosphoprotein</keyword>
<evidence type="ECO:0000259" key="11">
    <source>
        <dbReference type="SMART" id="SM00387"/>
    </source>
</evidence>
<dbReference type="PANTHER" id="PTHR24421:SF10">
    <property type="entry name" value="NITRATE_NITRITE SENSOR PROTEIN NARQ"/>
    <property type="match status" value="1"/>
</dbReference>
<evidence type="ECO:0000256" key="10">
    <source>
        <dbReference type="SAM" id="Phobius"/>
    </source>
</evidence>
<gene>
    <name evidence="12" type="ORF">SAMN04489844_1562</name>
</gene>
<evidence type="ECO:0000313" key="12">
    <source>
        <dbReference type="EMBL" id="SEC04225.1"/>
    </source>
</evidence>
<feature type="transmembrane region" description="Helical" evidence="10">
    <location>
        <begin position="145"/>
        <end position="167"/>
    </location>
</feature>
<evidence type="ECO:0000256" key="2">
    <source>
        <dbReference type="ARBA" id="ARBA00012438"/>
    </source>
</evidence>
<evidence type="ECO:0000313" key="13">
    <source>
        <dbReference type="Proteomes" id="UP000198742"/>
    </source>
</evidence>
<dbReference type="GO" id="GO:0005524">
    <property type="term" value="F:ATP binding"/>
    <property type="evidence" value="ECO:0007669"/>
    <property type="project" value="UniProtKB-KW"/>
</dbReference>
<dbReference type="Pfam" id="PF07730">
    <property type="entry name" value="HisKA_3"/>
    <property type="match status" value="1"/>
</dbReference>
<dbReference type="GO" id="GO:0016020">
    <property type="term" value="C:membrane"/>
    <property type="evidence" value="ECO:0007669"/>
    <property type="project" value="InterPro"/>
</dbReference>
<evidence type="ECO:0000256" key="7">
    <source>
        <dbReference type="ARBA" id="ARBA00022840"/>
    </source>
</evidence>
<sequence>MAPRSTYGEPVDDTCDRRRRATLDARVGPAALVLLAVVLAPAQWRSGGPVSALLVLVAIGALHGARSRPLPALASSMALLLVAYVVTDGRQLVPTVLMLLVVGLSWWSGSRVAGFVVTGLATVFNVVVALRIADVGGPRGGPPVSATVAGGLLSALLAAAALAGSVVRVRGQYHRELEARARQLEVERDQQARIAVAEERRRIAREMHDVVAHSITVMVRLSEGVLAGDRERDEQEGVALRALAETGRSSLAEMRRVLGVLSEDDPDPAGGSASREPQPAVADLPRLVERFRAAGLGVTADVDGSFDGWGAGAELAVYRIAQEALTNALRHALRGTSAQLSVRADADVVEVQVSDDGAGTPARAGGPDGRGLAGMAQRVAAWDGELTAGPMDPHGWRVHAALRRSSGRLDP</sequence>
<feature type="region of interest" description="Disordered" evidence="9">
    <location>
        <begin position="261"/>
        <end position="280"/>
    </location>
</feature>
<dbReference type="Gene3D" id="3.30.565.10">
    <property type="entry name" value="Histidine kinase-like ATPase, C-terminal domain"/>
    <property type="match status" value="1"/>
</dbReference>
<keyword evidence="5" id="KW-0547">Nucleotide-binding</keyword>
<feature type="domain" description="Histidine kinase/HSP90-like ATPase" evidence="11">
    <location>
        <begin position="312"/>
        <end position="406"/>
    </location>
</feature>
<keyword evidence="6 12" id="KW-0418">Kinase</keyword>
<feature type="transmembrane region" description="Helical" evidence="10">
    <location>
        <begin position="92"/>
        <end position="108"/>
    </location>
</feature>
<dbReference type="Proteomes" id="UP000198742">
    <property type="component" value="Unassembled WGS sequence"/>
</dbReference>
<dbReference type="CDD" id="cd16917">
    <property type="entry name" value="HATPase_UhpB-NarQ-NarX-like"/>
    <property type="match status" value="1"/>
</dbReference>
<evidence type="ECO:0000256" key="6">
    <source>
        <dbReference type="ARBA" id="ARBA00022777"/>
    </source>
</evidence>
<accession>A0A1H4PA61</accession>
<dbReference type="InterPro" id="IPR050482">
    <property type="entry name" value="Sensor_HK_TwoCompSys"/>
</dbReference>
<keyword evidence="10" id="KW-1133">Transmembrane helix</keyword>
<dbReference type="Gene3D" id="1.20.5.1930">
    <property type="match status" value="1"/>
</dbReference>
<dbReference type="EMBL" id="FNRT01000002">
    <property type="protein sequence ID" value="SEC04225.1"/>
    <property type="molecule type" value="Genomic_DNA"/>
</dbReference>
<dbReference type="PANTHER" id="PTHR24421">
    <property type="entry name" value="NITRATE/NITRITE SENSOR PROTEIN NARX-RELATED"/>
    <property type="match status" value="1"/>
</dbReference>
<feature type="transmembrane region" description="Helical" evidence="10">
    <location>
        <begin position="50"/>
        <end position="65"/>
    </location>
</feature>
<feature type="transmembrane region" description="Helical" evidence="10">
    <location>
        <begin position="115"/>
        <end position="133"/>
    </location>
</feature>
<dbReference type="GO" id="GO:0000155">
    <property type="term" value="F:phosphorelay sensor kinase activity"/>
    <property type="evidence" value="ECO:0007669"/>
    <property type="project" value="InterPro"/>
</dbReference>
<dbReference type="GO" id="GO:0046983">
    <property type="term" value="F:protein dimerization activity"/>
    <property type="evidence" value="ECO:0007669"/>
    <property type="project" value="InterPro"/>
</dbReference>
<dbReference type="EC" id="2.7.13.3" evidence="2"/>
<keyword evidence="10" id="KW-0472">Membrane</keyword>
<organism evidence="12 13">
    <name type="scientific">Nocardioides exalbidus</name>
    <dbReference type="NCBI Taxonomy" id="402596"/>
    <lineage>
        <taxon>Bacteria</taxon>
        <taxon>Bacillati</taxon>
        <taxon>Actinomycetota</taxon>
        <taxon>Actinomycetes</taxon>
        <taxon>Propionibacteriales</taxon>
        <taxon>Nocardioidaceae</taxon>
        <taxon>Nocardioides</taxon>
    </lineage>
</organism>
<proteinExistence type="predicted"/>
<keyword evidence="7" id="KW-0067">ATP-binding</keyword>
<evidence type="ECO:0000256" key="8">
    <source>
        <dbReference type="ARBA" id="ARBA00023012"/>
    </source>
</evidence>